<dbReference type="GeneID" id="805228"/>
<dbReference type="PANTHER" id="PTHR37520">
    <property type="entry name" value="INTRON-ENCODED DNA ENDONUCLEASE AI2A-RELATED"/>
    <property type="match status" value="1"/>
</dbReference>
<dbReference type="InterPro" id="IPR027434">
    <property type="entry name" value="Homing_endonucl"/>
</dbReference>
<dbReference type="GO" id="GO:0004519">
    <property type="term" value="F:endonuclease activity"/>
    <property type="evidence" value="ECO:0007669"/>
    <property type="project" value="InterPro"/>
</dbReference>
<dbReference type="Gene3D" id="3.10.28.10">
    <property type="entry name" value="Homing endonucleases"/>
    <property type="match status" value="2"/>
</dbReference>
<organism evidence="2">
    <name type="scientific">Monosiga brevicollis</name>
    <name type="common">Choanoflagellate</name>
    <dbReference type="NCBI Taxonomy" id="81824"/>
    <lineage>
        <taxon>Eukaryota</taxon>
        <taxon>Choanoflagellata</taxon>
        <taxon>Craspedida</taxon>
        <taxon>Salpingoecidae</taxon>
        <taxon>Monosiga</taxon>
    </lineage>
</organism>
<geneLocation type="mitochondrion" evidence="2"/>
<reference evidence="2" key="1">
    <citation type="journal article" date="2000" name="Trends Biochem. Sci.">
        <title>A novel motif for identifying rps3 homologs in fungal mitochondrial genomes.</title>
        <authorList>
            <person name="Bullerwell C.E."/>
            <person name="Burger G."/>
            <person name="Lang B.F."/>
        </authorList>
    </citation>
    <scope>NUCLEOTIDE SEQUENCE</scope>
    <source>
        <strain evidence="2">ATCC 50154</strain>
    </source>
</reference>
<name>Q8HIS7_MONBE</name>
<accession>Q8HIS7</accession>
<feature type="domain" description="Homing endonuclease LAGLIDADG" evidence="1">
    <location>
        <begin position="176"/>
        <end position="272"/>
    </location>
</feature>
<reference evidence="2" key="2">
    <citation type="submission" date="2000-06" db="EMBL/GenBank/DDBJ databases">
        <authorList>
            <person name="Lang F.B."/>
            <person name="Bullerwell C."/>
        </authorList>
    </citation>
    <scope>NUCLEOTIDE SEQUENCE</scope>
    <source>
        <strain evidence="2">ATCC 50154</strain>
    </source>
</reference>
<dbReference type="InterPro" id="IPR004860">
    <property type="entry name" value="LAGLIDADG_dom"/>
</dbReference>
<proteinExistence type="predicted"/>
<dbReference type="SUPFAM" id="SSF55608">
    <property type="entry name" value="Homing endonucleases"/>
    <property type="match status" value="2"/>
</dbReference>
<dbReference type="InParanoid" id="Q8HIS7"/>
<sequence length="318" mass="37474">MKNFKFIKMQTFNIKTTHNLFNIKTTHNLFNIKTTHNLLKINGTLNRYYSSNIILKKKFTDENFNQYLAGIIDGNGLLLLSKKGYGSLEITMDSRDERCLAYLKTKLSSGTIKAKAGYKSVRYRIVQQTVMFDLINRINGLIRYPQKIKQLKILCEHFGISYIPYSNIDINSAYFSGLFDVNGTITCFIQNNKHNSISKPQLYLSVFSKNKEDLNIWVKLFNGNIYIDHTNKYLSYKWTIKNKQDIIYFLQYTKNNPLRTLKQSRILLIPQYYRLYELHAFKLGNEVLYKKFKLWFKNFSSYGYSRDANIKLEASEVK</sequence>
<dbReference type="PANTHER" id="PTHR37520:SF1">
    <property type="entry name" value="INTRON-ENCODED DNA ENDONUCLEASE AI2A-RELATED"/>
    <property type="match status" value="1"/>
</dbReference>
<evidence type="ECO:0000259" key="1">
    <source>
        <dbReference type="Pfam" id="PF00961"/>
    </source>
</evidence>
<dbReference type="EMBL" id="AF538053">
    <property type="protein sequence ID" value="AAN28357.1"/>
    <property type="molecule type" value="Genomic_DNA"/>
</dbReference>
<dbReference type="RefSeq" id="NP_696986.1">
    <property type="nucleotide sequence ID" value="NC_004309.1"/>
</dbReference>
<evidence type="ECO:0000313" key="2">
    <source>
        <dbReference type="EMBL" id="AAN28357.1"/>
    </source>
</evidence>
<dbReference type="AlphaFoldDB" id="Q8HIS7"/>
<dbReference type="STRING" id="81824.Q8HIS7"/>
<keyword evidence="2" id="KW-0496">Mitochondrion</keyword>
<protein>
    <submittedName>
        <fullName evidence="2">Orf318</fullName>
    </submittedName>
</protein>
<dbReference type="Pfam" id="PF00961">
    <property type="entry name" value="LAGLIDADG_1"/>
    <property type="match status" value="1"/>
</dbReference>
<gene>
    <name evidence="2" type="primary">orf318</name>
</gene>
<reference evidence="2" key="3">
    <citation type="journal article" date="2002" name="Curr. Biol.">
        <title>The closest unicellular relatives of animals.</title>
        <authorList>
            <person name="Lang B.F."/>
            <person name="O'Kelly C."/>
            <person name="Nerad T."/>
            <person name="Gray M.W."/>
            <person name="Burger G."/>
        </authorList>
    </citation>
    <scope>NUCLEOTIDE SEQUENCE</scope>
    <source>
        <strain evidence="2">ATCC 50154</strain>
    </source>
</reference>